<keyword evidence="6" id="KW-0378">Hydrolase</keyword>
<dbReference type="InterPro" id="IPR002656">
    <property type="entry name" value="Acyl_transf_3_dom"/>
</dbReference>
<dbReference type="GO" id="GO:0009103">
    <property type="term" value="P:lipopolysaccharide biosynthetic process"/>
    <property type="evidence" value="ECO:0007669"/>
    <property type="project" value="TreeGrafter"/>
</dbReference>
<evidence type="ECO:0000313" key="6">
    <source>
        <dbReference type="EMBL" id="SCC22590.1"/>
    </source>
</evidence>
<dbReference type="PANTHER" id="PTHR23028">
    <property type="entry name" value="ACETYLTRANSFERASE"/>
    <property type="match status" value="1"/>
</dbReference>
<feature type="domain" description="Acyltransferase 3" evidence="4">
    <location>
        <begin position="14"/>
        <end position="342"/>
    </location>
</feature>
<dbReference type="EMBL" id="FMAU01000004">
    <property type="protein sequence ID" value="SCC22590.1"/>
    <property type="molecule type" value="Genomic_DNA"/>
</dbReference>
<organism evidence="6 7">
    <name type="scientific">[Bacillus] enclensis</name>
    <dbReference type="NCBI Taxonomy" id="1402860"/>
    <lineage>
        <taxon>Bacteria</taxon>
        <taxon>Bacillati</taxon>
        <taxon>Bacillota</taxon>
        <taxon>Bacilli</taxon>
        <taxon>Bacillales</taxon>
        <taxon>Bacillaceae</taxon>
        <taxon>Rossellomorea</taxon>
    </lineage>
</organism>
<dbReference type="Pfam" id="PF19040">
    <property type="entry name" value="SGNH"/>
    <property type="match status" value="1"/>
</dbReference>
<dbReference type="GO" id="GO:0016787">
    <property type="term" value="F:hydrolase activity"/>
    <property type="evidence" value="ECO:0007669"/>
    <property type="project" value="UniProtKB-KW"/>
</dbReference>
<feature type="domain" description="SGNH" evidence="5">
    <location>
        <begin position="446"/>
        <end position="651"/>
    </location>
</feature>
<feature type="transmembrane region" description="Helical" evidence="3">
    <location>
        <begin position="363"/>
        <end position="384"/>
    </location>
</feature>
<protein>
    <submittedName>
        <fullName evidence="6">Peptidoglycan/LPS O-acetylase OafA/YrhL, contains acyltransferase and SGNH-hydrolase domains</fullName>
    </submittedName>
</protein>
<dbReference type="PANTHER" id="PTHR23028:SF53">
    <property type="entry name" value="ACYL_TRANSF_3 DOMAIN-CONTAINING PROTEIN"/>
    <property type="match status" value="1"/>
</dbReference>
<feature type="transmembrane region" description="Helical" evidence="3">
    <location>
        <begin position="261"/>
        <end position="281"/>
    </location>
</feature>
<sequence length="659" mass="73572">MGDLRAPEKRFRPELEGVRTVAAFLVAVYHIWVGAVSGGVDVFFIVSGYLITTSLLSKMEKTGRIHLIDYWLGLARRLFPIAFTVLLFTAVVSILIMPQVQWKQIIGEIFASALYFENWYLANSSVDYLAQNNQASPLQHFWALSLQGQFYLTWPFVVWLAYFLAKKVLGTPVRKTMLGVLAALFTLSISYSIFKTAVNQPWAYFDTFARVWEFSLGGILALLLPYLRLNKSVSTVMGWLGLAIICFTGILLPVSTVFPGYAALLPTGGVILVIIAAENSTRYGVDRLLGSKPFLYFGGLSYGFYLWHWPLLIFSYAYFDVEKVPLAGGLAIMAAAFVLSFLSVKVLETPVRNINIKQSKRKLAVVLVSLLFPLFCVNSVWAYYVSGQDHKEYDMKKYPGAMAISDGVKPDPGKKPVPSALAVKEDLPAFYDDPECFSGIEEEKVTKCSRGETENPVHTIALVGGSHSGHWYPALEELAKKMKLEIEIYNKDACRFSSDDFDGLLNASCMDWNEKVLDMLKKDPPDLVFTTANVGAGDQVPEGYIEQWRKLEGTTEVFAVRDNPAMEGDPPTCVEQKKDIEDCSMPRDKVLSEAIPWENTQGIPDNVTFADLSQYFCDDKSCPPVVGNVLVYRDYHHISTLYSRTMAGALKQPLGKALE</sequence>
<name>A0A0V8HES6_9BACI</name>
<feature type="transmembrane region" description="Helical" evidence="3">
    <location>
        <begin position="177"/>
        <end position="194"/>
    </location>
</feature>
<feature type="transmembrane region" description="Helical" evidence="3">
    <location>
        <begin position="78"/>
        <end position="98"/>
    </location>
</feature>
<evidence type="ECO:0000256" key="1">
    <source>
        <dbReference type="ARBA" id="ARBA00004370"/>
    </source>
</evidence>
<accession>A0A0V8HES6</accession>
<evidence type="ECO:0000256" key="3">
    <source>
        <dbReference type="SAM" id="Phobius"/>
    </source>
</evidence>
<evidence type="ECO:0000313" key="7">
    <source>
        <dbReference type="Proteomes" id="UP000181997"/>
    </source>
</evidence>
<dbReference type="InterPro" id="IPR043968">
    <property type="entry name" value="SGNH"/>
</dbReference>
<feature type="transmembrane region" description="Helical" evidence="3">
    <location>
        <begin position="236"/>
        <end position="255"/>
    </location>
</feature>
<evidence type="ECO:0000259" key="5">
    <source>
        <dbReference type="Pfam" id="PF19040"/>
    </source>
</evidence>
<dbReference type="Proteomes" id="UP000181997">
    <property type="component" value="Unassembled WGS sequence"/>
</dbReference>
<feature type="transmembrane region" description="Helical" evidence="3">
    <location>
        <begin position="209"/>
        <end position="229"/>
    </location>
</feature>
<keyword evidence="3" id="KW-0812">Transmembrane</keyword>
<evidence type="ECO:0000256" key="2">
    <source>
        <dbReference type="ARBA" id="ARBA00007400"/>
    </source>
</evidence>
<keyword evidence="3" id="KW-0472">Membrane</keyword>
<keyword evidence="6" id="KW-0012">Acyltransferase</keyword>
<gene>
    <name evidence="6" type="ORF">GA0061094_3236</name>
</gene>
<dbReference type="AlphaFoldDB" id="A0A0V8HES6"/>
<evidence type="ECO:0000259" key="4">
    <source>
        <dbReference type="Pfam" id="PF01757"/>
    </source>
</evidence>
<reference evidence="7" key="1">
    <citation type="submission" date="2016-08" db="EMBL/GenBank/DDBJ databases">
        <authorList>
            <person name="Varghese N."/>
            <person name="Submissions Spin"/>
        </authorList>
    </citation>
    <scope>NUCLEOTIDE SEQUENCE [LARGE SCALE GENOMIC DNA]</scope>
    <source>
        <strain evidence="7">SGD-1123</strain>
    </source>
</reference>
<dbReference type="RefSeq" id="WP_058299244.1">
    <property type="nucleotide sequence ID" value="NZ_FMAU01000004.1"/>
</dbReference>
<keyword evidence="6" id="KW-0808">Transferase</keyword>
<proteinExistence type="inferred from homology"/>
<dbReference type="OrthoDB" id="9796461at2"/>
<dbReference type="Pfam" id="PF01757">
    <property type="entry name" value="Acyl_transf_3"/>
    <property type="match status" value="1"/>
</dbReference>
<comment type="subcellular location">
    <subcellularLocation>
        <location evidence="1">Membrane</location>
    </subcellularLocation>
</comment>
<dbReference type="InterPro" id="IPR050879">
    <property type="entry name" value="Acyltransferase_3"/>
</dbReference>
<dbReference type="GO" id="GO:0016747">
    <property type="term" value="F:acyltransferase activity, transferring groups other than amino-acyl groups"/>
    <property type="evidence" value="ECO:0007669"/>
    <property type="project" value="InterPro"/>
</dbReference>
<feature type="transmembrane region" description="Helical" evidence="3">
    <location>
        <begin position="293"/>
        <end position="318"/>
    </location>
</feature>
<keyword evidence="3" id="KW-1133">Transmembrane helix</keyword>
<dbReference type="GO" id="GO:0016020">
    <property type="term" value="C:membrane"/>
    <property type="evidence" value="ECO:0007669"/>
    <property type="project" value="TreeGrafter"/>
</dbReference>
<feature type="transmembrane region" description="Helical" evidence="3">
    <location>
        <begin position="21"/>
        <end position="51"/>
    </location>
</feature>
<comment type="similarity">
    <text evidence="2">Belongs to the acyltransferase 3 family.</text>
</comment>
<feature type="transmembrane region" description="Helical" evidence="3">
    <location>
        <begin position="142"/>
        <end position="165"/>
    </location>
</feature>
<feature type="transmembrane region" description="Helical" evidence="3">
    <location>
        <begin position="324"/>
        <end position="342"/>
    </location>
</feature>
<keyword evidence="7" id="KW-1185">Reference proteome</keyword>